<protein>
    <submittedName>
        <fullName evidence="1">Uncharacterized protein</fullName>
    </submittedName>
</protein>
<accession>H2ZJZ1</accession>
<reference evidence="1" key="3">
    <citation type="submission" date="2025-09" db="UniProtKB">
        <authorList>
            <consortium name="Ensembl"/>
        </authorList>
    </citation>
    <scope>IDENTIFICATION</scope>
</reference>
<dbReference type="HOGENOM" id="CLU_1762889_0_0_1"/>
<dbReference type="Proteomes" id="UP000007875">
    <property type="component" value="Unassembled WGS sequence"/>
</dbReference>
<reference evidence="1" key="2">
    <citation type="submission" date="2025-08" db="UniProtKB">
        <authorList>
            <consortium name="Ensembl"/>
        </authorList>
    </citation>
    <scope>IDENTIFICATION</scope>
</reference>
<dbReference type="Ensembl" id="ENSCSAVT00000018101.1">
    <property type="protein sequence ID" value="ENSCSAVP00000017907.1"/>
    <property type="gene ID" value="ENSCSAVG00000010536.1"/>
</dbReference>
<name>H2ZJZ1_CIOSA</name>
<evidence type="ECO:0000313" key="2">
    <source>
        <dbReference type="Proteomes" id="UP000007875"/>
    </source>
</evidence>
<evidence type="ECO:0000313" key="1">
    <source>
        <dbReference type="Ensembl" id="ENSCSAVP00000017907.1"/>
    </source>
</evidence>
<keyword evidence="2" id="KW-1185">Reference proteome</keyword>
<sequence>MERTMNGGNSVLFLTSTLSTTNCSTTRNISSTIDQFSTDNATTLEVEEILTELDLKTSVTQAVSENDTTNVIDFIATISTLAGMGQIMVTPNIYEKVVSIADHVTAKVQDATYSTQASSLLYSLEQIGFEVDVTQSSFDFLTPNIAAQ</sequence>
<dbReference type="InParanoid" id="H2ZJZ1"/>
<reference evidence="2" key="1">
    <citation type="submission" date="2003-08" db="EMBL/GenBank/DDBJ databases">
        <authorList>
            <person name="Birren B."/>
            <person name="Nusbaum C."/>
            <person name="Abebe A."/>
            <person name="Abouelleil A."/>
            <person name="Adekoya E."/>
            <person name="Ait-zahra M."/>
            <person name="Allen N."/>
            <person name="Allen T."/>
            <person name="An P."/>
            <person name="Anderson M."/>
            <person name="Anderson S."/>
            <person name="Arachchi H."/>
            <person name="Armbruster J."/>
            <person name="Bachantsang P."/>
            <person name="Baldwin J."/>
            <person name="Barry A."/>
            <person name="Bayul T."/>
            <person name="Blitshsteyn B."/>
            <person name="Bloom T."/>
            <person name="Blye J."/>
            <person name="Boguslavskiy L."/>
            <person name="Borowsky M."/>
            <person name="Boukhgalter B."/>
            <person name="Brunache A."/>
            <person name="Butler J."/>
            <person name="Calixte N."/>
            <person name="Calvo S."/>
            <person name="Camarata J."/>
            <person name="Campo K."/>
            <person name="Chang J."/>
            <person name="Cheshatsang Y."/>
            <person name="Citroen M."/>
            <person name="Collymore A."/>
            <person name="Considine T."/>
            <person name="Cook A."/>
            <person name="Cooke P."/>
            <person name="Corum B."/>
            <person name="Cuomo C."/>
            <person name="David R."/>
            <person name="Dawoe T."/>
            <person name="Degray S."/>
            <person name="Dodge S."/>
            <person name="Dooley K."/>
            <person name="Dorje P."/>
            <person name="Dorjee K."/>
            <person name="Dorris L."/>
            <person name="Duffey N."/>
            <person name="Dupes A."/>
            <person name="Elkins T."/>
            <person name="Engels R."/>
            <person name="Erickson J."/>
            <person name="Farina A."/>
            <person name="Faro S."/>
            <person name="Ferreira P."/>
            <person name="Fischer H."/>
            <person name="Fitzgerald M."/>
            <person name="Foley K."/>
            <person name="Gage D."/>
            <person name="Galagan J."/>
            <person name="Gearin G."/>
            <person name="Gnerre S."/>
            <person name="Gnirke A."/>
            <person name="Goyette A."/>
            <person name="Graham J."/>
            <person name="Grandbois E."/>
            <person name="Gyaltsen K."/>
            <person name="Hafez N."/>
            <person name="Hagopian D."/>
            <person name="Hagos B."/>
            <person name="Hall J."/>
            <person name="Hatcher B."/>
            <person name="Heller A."/>
            <person name="Higgins H."/>
            <person name="Honan T."/>
            <person name="Horn A."/>
            <person name="Houde N."/>
            <person name="Hughes L."/>
            <person name="Hulme W."/>
            <person name="Husby E."/>
            <person name="Iliev I."/>
            <person name="Jaffe D."/>
            <person name="Jones C."/>
            <person name="Kamal M."/>
            <person name="Kamat A."/>
            <person name="Kamvysselis M."/>
            <person name="Karlsson E."/>
            <person name="Kells C."/>
            <person name="Kieu A."/>
            <person name="Kisner P."/>
            <person name="Kodira C."/>
            <person name="Kulbokas E."/>
            <person name="Labutti K."/>
            <person name="Lama D."/>
            <person name="Landers T."/>
            <person name="Leger J."/>
            <person name="Levine S."/>
            <person name="Lewis D."/>
            <person name="Lewis T."/>
            <person name="Lindblad-toh K."/>
            <person name="Liu X."/>
            <person name="Lokyitsang T."/>
            <person name="Lokyitsang Y."/>
            <person name="Lucien O."/>
            <person name="Lui A."/>
            <person name="Ma L.J."/>
            <person name="Mabbitt R."/>
            <person name="Macdonald J."/>
            <person name="Maclean C."/>
            <person name="Major J."/>
            <person name="Manning J."/>
            <person name="Marabella R."/>
            <person name="Maru K."/>
            <person name="Matthews C."/>
            <person name="Mauceli E."/>
            <person name="Mccarthy M."/>
            <person name="Mcdonough S."/>
            <person name="Mcghee T."/>
            <person name="Meldrim J."/>
            <person name="Meneus L."/>
            <person name="Mesirov J."/>
            <person name="Mihalev A."/>
            <person name="Mihova T."/>
            <person name="Mikkelsen T."/>
            <person name="Mlenga V."/>
            <person name="Moru K."/>
            <person name="Mozes J."/>
            <person name="Mulrain L."/>
            <person name="Munson G."/>
            <person name="Naylor J."/>
            <person name="Newes C."/>
            <person name="Nguyen C."/>
            <person name="Nguyen N."/>
            <person name="Nguyen T."/>
            <person name="Nicol R."/>
            <person name="Nielsen C."/>
            <person name="Nizzari M."/>
            <person name="Norbu C."/>
            <person name="Norbu N."/>
            <person name="O'donnell P."/>
            <person name="Okoawo O."/>
            <person name="O'leary S."/>
            <person name="Omotosho B."/>
            <person name="O'neill K."/>
            <person name="Osman S."/>
            <person name="Parker S."/>
            <person name="Perrin D."/>
            <person name="Phunkhang P."/>
            <person name="Piqani B."/>
            <person name="Purcell S."/>
            <person name="Rachupka T."/>
            <person name="Ramasamy U."/>
            <person name="Rameau R."/>
            <person name="Ray V."/>
            <person name="Raymond C."/>
            <person name="Retta R."/>
            <person name="Richardson S."/>
            <person name="Rise C."/>
            <person name="Rodriguez J."/>
            <person name="Rogers J."/>
            <person name="Rogov P."/>
            <person name="Rutman M."/>
            <person name="Schupbach R."/>
            <person name="Seaman C."/>
            <person name="Settipalli S."/>
            <person name="Sharpe T."/>
            <person name="Sheridan J."/>
            <person name="Sherpa N."/>
            <person name="Shi J."/>
            <person name="Smirnov S."/>
            <person name="Smith C."/>
            <person name="Sougnez C."/>
            <person name="Spencer B."/>
            <person name="Stalker J."/>
            <person name="Stange-thomann N."/>
            <person name="Stavropoulos S."/>
            <person name="Stetson K."/>
            <person name="Stone C."/>
            <person name="Stone S."/>
            <person name="Stubbs M."/>
            <person name="Talamas J."/>
            <person name="Tchuinga P."/>
            <person name="Tenzing P."/>
            <person name="Tesfaye S."/>
            <person name="Theodore J."/>
            <person name="Thoulutsang Y."/>
            <person name="Topham K."/>
            <person name="Towey S."/>
            <person name="Tsamla T."/>
            <person name="Tsomo N."/>
            <person name="Vallee D."/>
            <person name="Vassiliev H."/>
            <person name="Venkataraman V."/>
            <person name="Vinson J."/>
            <person name="Vo A."/>
            <person name="Wade C."/>
            <person name="Wang S."/>
            <person name="Wangchuk T."/>
            <person name="Wangdi T."/>
            <person name="Whittaker C."/>
            <person name="Wilkinson J."/>
            <person name="Wu Y."/>
            <person name="Wyman D."/>
            <person name="Yadav S."/>
            <person name="Yang S."/>
            <person name="Yang X."/>
            <person name="Yeager S."/>
            <person name="Yee E."/>
            <person name="Young G."/>
            <person name="Zainoun J."/>
            <person name="Zembeck L."/>
            <person name="Zimmer A."/>
            <person name="Zody M."/>
            <person name="Lander E."/>
        </authorList>
    </citation>
    <scope>NUCLEOTIDE SEQUENCE [LARGE SCALE GENOMIC DNA]</scope>
</reference>
<proteinExistence type="predicted"/>
<organism evidence="1 2">
    <name type="scientific">Ciona savignyi</name>
    <name type="common">Pacific transparent sea squirt</name>
    <dbReference type="NCBI Taxonomy" id="51511"/>
    <lineage>
        <taxon>Eukaryota</taxon>
        <taxon>Metazoa</taxon>
        <taxon>Chordata</taxon>
        <taxon>Tunicata</taxon>
        <taxon>Ascidiacea</taxon>
        <taxon>Phlebobranchia</taxon>
        <taxon>Cionidae</taxon>
        <taxon>Ciona</taxon>
    </lineage>
</organism>
<dbReference type="AlphaFoldDB" id="H2ZJZ1"/>